<gene>
    <name evidence="6" type="ORF">HYN56_15265</name>
</gene>
<feature type="active site" evidence="4">
    <location>
        <position position="45"/>
    </location>
</feature>
<feature type="active site" evidence="4">
    <location>
        <position position="138"/>
    </location>
</feature>
<keyword evidence="7" id="KW-1185">Reference proteome</keyword>
<protein>
    <recommendedName>
        <fullName evidence="2">protein-glutamate methylesterase</fullName>
        <ecNumber evidence="2">3.1.1.61</ecNumber>
    </recommendedName>
</protein>
<dbReference type="Gene3D" id="3.40.50.180">
    <property type="entry name" value="Methylesterase CheB, C-terminal domain"/>
    <property type="match status" value="1"/>
</dbReference>
<dbReference type="RefSeq" id="WP_109192963.1">
    <property type="nucleotide sequence ID" value="NZ_CP029255.1"/>
</dbReference>
<evidence type="ECO:0000259" key="5">
    <source>
        <dbReference type="PROSITE" id="PS50122"/>
    </source>
</evidence>
<sequence>MEENKIIKHCKVVIIGGSAGSLQALLNILPFVENPVSFAIVIVVHRKNSDEQTLEDLIALRSKVNVKEVEDKVKLKTGFIYIAPSNYHLLFEKDETLSLDTSEKINYSRPSIDVSFESAAEIYGSELIGILLSGSNSDGTVGIKAIKQAGGTTVVQNPLSAEMSFMPNNAILHTSPDFILKTEEILEFIKEINQETA</sequence>
<evidence type="ECO:0000256" key="3">
    <source>
        <dbReference type="ARBA" id="ARBA00048267"/>
    </source>
</evidence>
<evidence type="ECO:0000256" key="2">
    <source>
        <dbReference type="ARBA" id="ARBA00039140"/>
    </source>
</evidence>
<dbReference type="PANTHER" id="PTHR42872">
    <property type="entry name" value="PROTEIN-GLUTAMATE METHYLESTERASE/PROTEIN-GLUTAMINE GLUTAMINASE"/>
    <property type="match status" value="1"/>
</dbReference>
<dbReference type="Proteomes" id="UP000245250">
    <property type="component" value="Chromosome"/>
</dbReference>
<dbReference type="Pfam" id="PF01339">
    <property type="entry name" value="CheB_methylest"/>
    <property type="match status" value="1"/>
</dbReference>
<dbReference type="InterPro" id="IPR000673">
    <property type="entry name" value="Sig_transdc_resp-reg_Me-estase"/>
</dbReference>
<dbReference type="AlphaFoldDB" id="A0A2S1YN93"/>
<proteinExistence type="predicted"/>
<reference evidence="6 7" key="1">
    <citation type="submission" date="2018-05" db="EMBL/GenBank/DDBJ databases">
        <title>Genome sequencing of Flavobacterium sp. HYN0056.</title>
        <authorList>
            <person name="Yi H."/>
            <person name="Baek C."/>
        </authorList>
    </citation>
    <scope>NUCLEOTIDE SEQUENCE [LARGE SCALE GENOMIC DNA]</scope>
    <source>
        <strain evidence="6 7">HYN0056</strain>
    </source>
</reference>
<evidence type="ECO:0000313" key="7">
    <source>
        <dbReference type="Proteomes" id="UP000245250"/>
    </source>
</evidence>
<evidence type="ECO:0000256" key="4">
    <source>
        <dbReference type="PROSITE-ProRule" id="PRU00050"/>
    </source>
</evidence>
<keyword evidence="1 4" id="KW-0378">Hydrolase</keyword>
<dbReference type="KEGG" id="fcr:HYN56_15265"/>
<feature type="active site" evidence="4">
    <location>
        <position position="18"/>
    </location>
</feature>
<dbReference type="InterPro" id="IPR035909">
    <property type="entry name" value="CheB_C"/>
</dbReference>
<dbReference type="SUPFAM" id="SSF52738">
    <property type="entry name" value="Methylesterase CheB, C-terminal domain"/>
    <property type="match status" value="1"/>
</dbReference>
<dbReference type="GO" id="GO:0005737">
    <property type="term" value="C:cytoplasm"/>
    <property type="evidence" value="ECO:0007669"/>
    <property type="project" value="InterPro"/>
</dbReference>
<feature type="domain" description="CheB-type methylesterase" evidence="5">
    <location>
        <begin position="6"/>
        <end position="185"/>
    </location>
</feature>
<dbReference type="PROSITE" id="PS50122">
    <property type="entry name" value="CHEB"/>
    <property type="match status" value="1"/>
</dbReference>
<organism evidence="6 7">
    <name type="scientific">Flavobacterium crocinum</name>
    <dbReference type="NCBI Taxonomy" id="2183896"/>
    <lineage>
        <taxon>Bacteria</taxon>
        <taxon>Pseudomonadati</taxon>
        <taxon>Bacteroidota</taxon>
        <taxon>Flavobacteriia</taxon>
        <taxon>Flavobacteriales</taxon>
        <taxon>Flavobacteriaceae</taxon>
        <taxon>Flavobacterium</taxon>
    </lineage>
</organism>
<name>A0A2S1YN93_9FLAO</name>
<keyword evidence="4" id="KW-0145">Chemotaxis</keyword>
<dbReference type="GO" id="GO:0006935">
    <property type="term" value="P:chemotaxis"/>
    <property type="evidence" value="ECO:0007669"/>
    <property type="project" value="UniProtKB-UniRule"/>
</dbReference>
<dbReference type="OrthoDB" id="1524092at2"/>
<dbReference type="PANTHER" id="PTHR42872:SF3">
    <property type="entry name" value="PROTEIN-GLUTAMATE METHYLESTERASE_PROTEIN-GLUTAMINE GLUTAMINASE 1"/>
    <property type="match status" value="1"/>
</dbReference>
<evidence type="ECO:0000313" key="6">
    <source>
        <dbReference type="EMBL" id="AWK05523.1"/>
    </source>
</evidence>
<dbReference type="EMBL" id="CP029255">
    <property type="protein sequence ID" value="AWK05523.1"/>
    <property type="molecule type" value="Genomic_DNA"/>
</dbReference>
<dbReference type="CDD" id="cd16433">
    <property type="entry name" value="CheB"/>
    <property type="match status" value="1"/>
</dbReference>
<dbReference type="GO" id="GO:0008984">
    <property type="term" value="F:protein-glutamate methylesterase activity"/>
    <property type="evidence" value="ECO:0007669"/>
    <property type="project" value="UniProtKB-EC"/>
</dbReference>
<evidence type="ECO:0000256" key="1">
    <source>
        <dbReference type="ARBA" id="ARBA00022801"/>
    </source>
</evidence>
<dbReference type="EC" id="3.1.1.61" evidence="2"/>
<comment type="catalytic activity">
    <reaction evidence="3">
        <text>[protein]-L-glutamate 5-O-methyl ester + H2O = L-glutamyl-[protein] + methanol + H(+)</text>
        <dbReference type="Rhea" id="RHEA:23236"/>
        <dbReference type="Rhea" id="RHEA-COMP:10208"/>
        <dbReference type="Rhea" id="RHEA-COMP:10311"/>
        <dbReference type="ChEBI" id="CHEBI:15377"/>
        <dbReference type="ChEBI" id="CHEBI:15378"/>
        <dbReference type="ChEBI" id="CHEBI:17790"/>
        <dbReference type="ChEBI" id="CHEBI:29973"/>
        <dbReference type="ChEBI" id="CHEBI:82795"/>
        <dbReference type="EC" id="3.1.1.61"/>
    </reaction>
</comment>
<accession>A0A2S1YN93</accession>
<dbReference type="GO" id="GO:0000156">
    <property type="term" value="F:phosphorelay response regulator activity"/>
    <property type="evidence" value="ECO:0007669"/>
    <property type="project" value="InterPro"/>
</dbReference>